<gene>
    <name evidence="1" type="ordered locus">Murru_1155</name>
</gene>
<dbReference type="HOGENOM" id="CLU_3404411_0_0_10"/>
<keyword evidence="2" id="KW-1185">Reference proteome</keyword>
<reference evidence="1 2" key="2">
    <citation type="journal article" date="2012" name="Stand. Genomic Sci.">
        <title>Complete genome sequence of the facultatively anaerobic, appendaged bacterium Muricauda ruestringensis type strain (B1(T)).</title>
        <authorList>
            <person name="Huntemann M."/>
            <person name="Teshima H."/>
            <person name="Lapidus A."/>
            <person name="Nolan M."/>
            <person name="Lucas S."/>
            <person name="Hammon N."/>
            <person name="Deshpande S."/>
            <person name="Cheng J.F."/>
            <person name="Tapia R."/>
            <person name="Goodwin L.A."/>
            <person name="Pitluck S."/>
            <person name="Liolios K."/>
            <person name="Pagani I."/>
            <person name="Ivanova N."/>
            <person name="Mavromatis K."/>
            <person name="Mikhailova N."/>
            <person name="Pati A."/>
            <person name="Chen A."/>
            <person name="Palaniappan K."/>
            <person name="Land M."/>
            <person name="Hauser L."/>
            <person name="Pan C."/>
            <person name="Brambilla E.M."/>
            <person name="Rohde M."/>
            <person name="Spring S."/>
            <person name="Goker M."/>
            <person name="Detter J.C."/>
            <person name="Bristow J."/>
            <person name="Eisen J.A."/>
            <person name="Markowitz V."/>
            <person name="Hugenholtz P."/>
            <person name="Kyrpides N.C."/>
            <person name="Klenk H.P."/>
            <person name="Woyke T."/>
        </authorList>
    </citation>
    <scope>NUCLEOTIDE SEQUENCE [LARGE SCALE GENOMIC DNA]</scope>
    <source>
        <strain evidence="2">DSM 13258 / LMG 19739 / B1</strain>
    </source>
</reference>
<reference evidence="2" key="1">
    <citation type="submission" date="2011-08" db="EMBL/GenBank/DDBJ databases">
        <title>The complete genome of Muricauda ruestringensis DSM 13258.</title>
        <authorList>
            <person name="Lucas S."/>
            <person name="Han J."/>
            <person name="Lapidus A."/>
            <person name="Bruce D."/>
            <person name="Goodwin L."/>
            <person name="Pitluck S."/>
            <person name="Peters L."/>
            <person name="Kyrpides N."/>
            <person name="Mavromatis K."/>
            <person name="Ivanova N."/>
            <person name="Ovchinnikova G."/>
            <person name="Teshima H."/>
            <person name="Detter J.C."/>
            <person name="Tapia R."/>
            <person name="Han C."/>
            <person name="Land M."/>
            <person name="Hauser L."/>
            <person name="Markowitz V."/>
            <person name="Cheng J.-F."/>
            <person name="Hugenholtz P."/>
            <person name="Woyke T."/>
            <person name="Wu D."/>
            <person name="Spring S."/>
            <person name="Schroeder M."/>
            <person name="Brambilla E."/>
            <person name="Klenk H.-P."/>
            <person name="Eisen J.A."/>
        </authorList>
    </citation>
    <scope>NUCLEOTIDE SEQUENCE [LARGE SCALE GENOMIC DNA]</scope>
    <source>
        <strain evidence="2">DSM 13258 / LMG 19739 / B1</strain>
    </source>
</reference>
<dbReference type="Proteomes" id="UP000008908">
    <property type="component" value="Chromosome"/>
</dbReference>
<dbReference type="STRING" id="886377.Murru_1155"/>
<proteinExistence type="predicted"/>
<organism evidence="1 2">
    <name type="scientific">Allomuricauda ruestringensis (strain DSM 13258 / CIP 107369 / LMG 19739 / B1)</name>
    <name type="common">Muricauda ruestringensis</name>
    <dbReference type="NCBI Taxonomy" id="886377"/>
    <lineage>
        <taxon>Bacteria</taxon>
        <taxon>Pseudomonadati</taxon>
        <taxon>Bacteroidota</taxon>
        <taxon>Flavobacteriia</taxon>
        <taxon>Flavobacteriales</taxon>
        <taxon>Flavobacteriaceae</taxon>
        <taxon>Flagellimonas</taxon>
    </lineage>
</organism>
<dbReference type="KEGG" id="mrs:Murru_1155"/>
<sequence>MPDFLSGILFNRKGYEEMYFSLFEFCFISN</sequence>
<evidence type="ECO:0000313" key="1">
    <source>
        <dbReference type="EMBL" id="AEM70199.1"/>
    </source>
</evidence>
<evidence type="ECO:0000313" key="2">
    <source>
        <dbReference type="Proteomes" id="UP000008908"/>
    </source>
</evidence>
<name>G2PN75_ALLRU</name>
<protein>
    <submittedName>
        <fullName evidence="1">Uncharacterized protein</fullName>
    </submittedName>
</protein>
<accession>G2PN75</accession>
<dbReference type="AlphaFoldDB" id="G2PN75"/>
<dbReference type="EMBL" id="CP002999">
    <property type="protein sequence ID" value="AEM70199.1"/>
    <property type="molecule type" value="Genomic_DNA"/>
</dbReference>